<proteinExistence type="predicted"/>
<feature type="transmembrane region" description="Helical" evidence="1">
    <location>
        <begin position="101"/>
        <end position="124"/>
    </location>
</feature>
<organism evidence="3 4">
    <name type="scientific">Hymenobacter crusticola</name>
    <dbReference type="NCBI Taxonomy" id="1770526"/>
    <lineage>
        <taxon>Bacteria</taxon>
        <taxon>Pseudomonadati</taxon>
        <taxon>Bacteroidota</taxon>
        <taxon>Cytophagia</taxon>
        <taxon>Cytophagales</taxon>
        <taxon>Hymenobacteraceae</taxon>
        <taxon>Hymenobacter</taxon>
    </lineage>
</organism>
<evidence type="ECO:0000259" key="2">
    <source>
        <dbReference type="Pfam" id="PF19830"/>
    </source>
</evidence>
<keyword evidence="1" id="KW-0812">Transmembrane</keyword>
<dbReference type="Proteomes" id="UP000194873">
    <property type="component" value="Unassembled WGS sequence"/>
</dbReference>
<feature type="transmembrane region" description="Helical" evidence="1">
    <location>
        <begin position="407"/>
        <end position="423"/>
    </location>
</feature>
<evidence type="ECO:0000256" key="1">
    <source>
        <dbReference type="SAM" id="Phobius"/>
    </source>
</evidence>
<feature type="transmembrane region" description="Helical" evidence="1">
    <location>
        <begin position="131"/>
        <end position="148"/>
    </location>
</feature>
<feature type="transmembrane region" description="Helical" evidence="1">
    <location>
        <begin position="348"/>
        <end position="371"/>
    </location>
</feature>
<comment type="caution">
    <text evidence="3">The sequence shown here is derived from an EMBL/GenBank/DDBJ whole genome shotgun (WGS) entry which is preliminary data.</text>
</comment>
<dbReference type="EMBL" id="MTSE01000006">
    <property type="protein sequence ID" value="OUJ73449.1"/>
    <property type="molecule type" value="Genomic_DNA"/>
</dbReference>
<feature type="domain" description="DUF6311" evidence="2">
    <location>
        <begin position="17"/>
        <end position="445"/>
    </location>
</feature>
<keyword evidence="4" id="KW-1185">Reference proteome</keyword>
<dbReference type="Pfam" id="PF19830">
    <property type="entry name" value="DUF6311"/>
    <property type="match status" value="1"/>
</dbReference>
<evidence type="ECO:0000313" key="3">
    <source>
        <dbReference type="EMBL" id="OUJ73449.1"/>
    </source>
</evidence>
<feature type="transmembrane region" description="Helical" evidence="1">
    <location>
        <begin position="191"/>
        <end position="224"/>
    </location>
</feature>
<sequence>MPFRQNKAFWLVTIAMLLQVGLVLRAFGPLLLHPGQYMLSAAYDGAKNAFTFQAYLQQPFARGLWWFGDMNYPFGDYIFYTDNTPILAVFLKLFSHHIHDISAYALDIYHCILIGGIFLSTALLCVLLRRILHSAVLVVVFSVMLPWLNPQTERLLIGHFNLSFSWVLLLAIWGLWQLYEREHEGRPIAGVVAVVTTGLTVAAFIHLYYLPIVGLCIGAFFVLWLASQKIWYRWRLLVAGAVLTLVPLLISFTVVRLIDGYYTLRRADMGFYEVPSLMFQFSALFKPYSYEKTHFIIEPVQPVAYESYGYLGAFALMSLVVALVVACFKRKAWLTVWQAWKQTVVFRFVLLLSIAGFLGVLAAVGTNYQIVPGQFVVYNYLSVFFYLSKITHMVAHFRAFARFNWPFFWAVNLGVLAGLDYWLRTSQQRWRWLLAVGLVVLAYIDTRDTLKHYRKSLVPNILTSAKNQPIVSELIAKLDPTVYQAILPIPYFHVGSEAPGLVIEDDDRQAIQAFQLSLRTHLPLLASKMSRTPPAQVRALLSMFRANRVAPALRAKLSRKPILVMVDQGFYNGSKRWVTTQQDPAAQGIFKAGARFIREKHLKLLAQAGTLQLYRWDLD</sequence>
<feature type="transmembrane region" description="Helical" evidence="1">
    <location>
        <begin position="308"/>
        <end position="328"/>
    </location>
</feature>
<accession>A0A243WCR1</accession>
<gene>
    <name evidence="3" type="ORF">BXP70_13630</name>
</gene>
<keyword evidence="1" id="KW-0472">Membrane</keyword>
<protein>
    <recommendedName>
        <fullName evidence="2">DUF6311 domain-containing protein</fullName>
    </recommendedName>
</protein>
<feature type="transmembrane region" description="Helical" evidence="1">
    <location>
        <begin position="160"/>
        <end position="179"/>
    </location>
</feature>
<reference evidence="3 4" key="1">
    <citation type="submission" date="2017-01" db="EMBL/GenBank/DDBJ databases">
        <title>A new Hymenobacter.</title>
        <authorList>
            <person name="Liang Y."/>
            <person name="Feng F."/>
        </authorList>
    </citation>
    <scope>NUCLEOTIDE SEQUENCE [LARGE SCALE GENOMIC DNA]</scope>
    <source>
        <strain evidence="3">MIMBbqt21</strain>
    </source>
</reference>
<evidence type="ECO:0000313" key="4">
    <source>
        <dbReference type="Proteomes" id="UP000194873"/>
    </source>
</evidence>
<dbReference type="AlphaFoldDB" id="A0A243WCR1"/>
<keyword evidence="1" id="KW-1133">Transmembrane helix</keyword>
<dbReference type="InterPro" id="IPR046278">
    <property type="entry name" value="DUF6311"/>
</dbReference>
<feature type="transmembrane region" description="Helical" evidence="1">
    <location>
        <begin position="236"/>
        <end position="258"/>
    </location>
</feature>
<name>A0A243WCR1_9BACT</name>